<evidence type="ECO:0000313" key="2">
    <source>
        <dbReference type="Proteomes" id="UP001221757"/>
    </source>
</evidence>
<feature type="non-terminal residue" evidence="1">
    <location>
        <position position="1"/>
    </location>
</feature>
<keyword evidence="2" id="KW-1185">Reference proteome</keyword>
<evidence type="ECO:0000313" key="1">
    <source>
        <dbReference type="EMBL" id="KAJ7697198.1"/>
    </source>
</evidence>
<gene>
    <name evidence="1" type="ORF">B0H17DRAFT_832105</name>
</gene>
<accession>A0AAD7DQU3</accession>
<proteinExistence type="predicted"/>
<organism evidence="1 2">
    <name type="scientific">Mycena rosella</name>
    <name type="common">Pink bonnet</name>
    <name type="synonym">Agaricus rosellus</name>
    <dbReference type="NCBI Taxonomy" id="1033263"/>
    <lineage>
        <taxon>Eukaryota</taxon>
        <taxon>Fungi</taxon>
        <taxon>Dikarya</taxon>
        <taxon>Basidiomycota</taxon>
        <taxon>Agaricomycotina</taxon>
        <taxon>Agaricomycetes</taxon>
        <taxon>Agaricomycetidae</taxon>
        <taxon>Agaricales</taxon>
        <taxon>Marasmiineae</taxon>
        <taxon>Mycenaceae</taxon>
        <taxon>Mycena</taxon>
    </lineage>
</organism>
<name>A0AAD7DQU3_MYCRO</name>
<dbReference type="AlphaFoldDB" id="A0AAD7DQU3"/>
<protein>
    <recommendedName>
        <fullName evidence="3">ATP-dependent DNA helicase</fullName>
    </recommendedName>
</protein>
<feature type="non-terminal residue" evidence="1">
    <location>
        <position position="82"/>
    </location>
</feature>
<comment type="caution">
    <text evidence="1">The sequence shown here is derived from an EMBL/GenBank/DDBJ whole genome shotgun (WGS) entry which is preliminary data.</text>
</comment>
<dbReference type="EMBL" id="JARKIE010000031">
    <property type="protein sequence ID" value="KAJ7697198.1"/>
    <property type="molecule type" value="Genomic_DNA"/>
</dbReference>
<dbReference type="Proteomes" id="UP001221757">
    <property type="component" value="Unassembled WGS sequence"/>
</dbReference>
<reference evidence="1" key="1">
    <citation type="submission" date="2023-03" db="EMBL/GenBank/DDBJ databases">
        <title>Massive genome expansion in bonnet fungi (Mycena s.s.) driven by repeated elements and novel gene families across ecological guilds.</title>
        <authorList>
            <consortium name="Lawrence Berkeley National Laboratory"/>
            <person name="Harder C.B."/>
            <person name="Miyauchi S."/>
            <person name="Viragh M."/>
            <person name="Kuo A."/>
            <person name="Thoen E."/>
            <person name="Andreopoulos B."/>
            <person name="Lu D."/>
            <person name="Skrede I."/>
            <person name="Drula E."/>
            <person name="Henrissat B."/>
            <person name="Morin E."/>
            <person name="Kohler A."/>
            <person name="Barry K."/>
            <person name="LaButti K."/>
            <person name="Morin E."/>
            <person name="Salamov A."/>
            <person name="Lipzen A."/>
            <person name="Mereny Z."/>
            <person name="Hegedus B."/>
            <person name="Baldrian P."/>
            <person name="Stursova M."/>
            <person name="Weitz H."/>
            <person name="Taylor A."/>
            <person name="Grigoriev I.V."/>
            <person name="Nagy L.G."/>
            <person name="Martin F."/>
            <person name="Kauserud H."/>
        </authorList>
    </citation>
    <scope>NUCLEOTIDE SEQUENCE</scope>
    <source>
        <strain evidence="1">CBHHK067</strain>
    </source>
</reference>
<sequence>PPPPDYFLNHMILAPRNCDVNEMNTEILCKMSGETWTYYSAKIIEEAGADGDDNYAERQLPVEFLRSLNAASLPPGELTFKI</sequence>
<evidence type="ECO:0008006" key="3">
    <source>
        <dbReference type="Google" id="ProtNLM"/>
    </source>
</evidence>